<dbReference type="AlphaFoldDB" id="A0A1Z2KVW0"/>
<gene>
    <name evidence="3" type="ORF">SMD11_0516</name>
</gene>
<proteinExistence type="predicted"/>
<dbReference type="GO" id="GO:0016620">
    <property type="term" value="F:oxidoreductase activity, acting on the aldehyde or oxo group of donors, NAD or NADP as acceptor"/>
    <property type="evidence" value="ECO:0007669"/>
    <property type="project" value="InterPro"/>
</dbReference>
<feature type="domain" description="Aldehyde dehydrogenase" evidence="2">
    <location>
        <begin position="69"/>
        <end position="507"/>
    </location>
</feature>
<reference evidence="3 4" key="1">
    <citation type="submission" date="2017-06" db="EMBL/GenBank/DDBJ databases">
        <title>Streptomyces albireticuli Genome sequencing and assembly.</title>
        <authorList>
            <person name="Wang Y."/>
            <person name="Du B."/>
            <person name="Ding Y."/>
            <person name="Liu H."/>
            <person name="Hou Q."/>
            <person name="Liu K."/>
            <person name="Yao L."/>
            <person name="Wang C."/>
        </authorList>
    </citation>
    <scope>NUCLEOTIDE SEQUENCE [LARGE SCALE GENOMIC DNA]</scope>
    <source>
        <strain evidence="3 4">MDJK11</strain>
    </source>
</reference>
<evidence type="ECO:0000313" key="4">
    <source>
        <dbReference type="Proteomes" id="UP000195755"/>
    </source>
</evidence>
<dbReference type="Gene3D" id="3.40.309.10">
    <property type="entry name" value="Aldehyde Dehydrogenase, Chain A, domain 2"/>
    <property type="match status" value="1"/>
</dbReference>
<dbReference type="RefSeq" id="WP_234365858.1">
    <property type="nucleotide sequence ID" value="NZ_CP021744.1"/>
</dbReference>
<dbReference type="InterPro" id="IPR016161">
    <property type="entry name" value="Ald_DH/histidinol_DH"/>
</dbReference>
<dbReference type="InterPro" id="IPR050740">
    <property type="entry name" value="Aldehyde_DH_Superfamily"/>
</dbReference>
<sequence length="545" mass="58865">MWAPPSPPAARDHPLRSYLSYLAGEDVPGTGWVYTVTSRSLLEDVFASVSLKRELERDPHSTAADHPYVVGRVAVASARDNARALEAAAGAAPAWAAVPLERRMELGAAFRDQLLRHQDEFLRLLTAEAHPLKLARWELSCLLAVYAEESLDWYRRQMHTEFRHGGRRLIVRRVADGVVCLNPPQNAPAPSAALAVLALMAGNAVVVRAPRSIALSTMYVMRELVAPLLEDMGAPPGTLGVVCGNPGSTLDLWVDSPLVDDIFYIGGCEEGLRLEQRCVAKGKKPILELAGNDTITVWKDADLDLAARAACEAFYGSGQICMAPNRVLVHEAVADELTRRIAREAARVRPGHPEDEGVLLSPVRRSERFFALLDQAREAGAALVCGGHRTELDGTRSDTGVFLEPTVLRVDGLAAARRVDAVQQETFFPLLPVVSVGPGDDGPLLDETLAFVDAGAHGLRNSLWTRSDEVVDTFLRRVRNGGLLKVNDSHIGFLPYLPSHGGTGLTGGVFGEANYPMLKTSHLQGVSVSAGTDPRRAAFGDLWGG</sequence>
<dbReference type="InterPro" id="IPR016162">
    <property type="entry name" value="Ald_DH_N"/>
</dbReference>
<accession>A0A1Z2KVW0</accession>
<dbReference type="PANTHER" id="PTHR43353">
    <property type="entry name" value="SUCCINATE-SEMIALDEHYDE DEHYDROGENASE, MITOCHONDRIAL"/>
    <property type="match status" value="1"/>
</dbReference>
<dbReference type="PANTHER" id="PTHR43353:SF5">
    <property type="entry name" value="SUCCINATE-SEMIALDEHYDE DEHYDROGENASE, MITOCHONDRIAL"/>
    <property type="match status" value="1"/>
</dbReference>
<dbReference type="KEGG" id="salj:SMD11_0516"/>
<protein>
    <submittedName>
        <fullName evidence="3">Aldehyde dehydrogenase</fullName>
    </submittedName>
</protein>
<dbReference type="Pfam" id="PF00171">
    <property type="entry name" value="Aldedh"/>
    <property type="match status" value="1"/>
</dbReference>
<keyword evidence="1" id="KW-0560">Oxidoreductase</keyword>
<name>A0A1Z2KVW0_9ACTN</name>
<dbReference type="Proteomes" id="UP000195755">
    <property type="component" value="Chromosome"/>
</dbReference>
<evidence type="ECO:0000256" key="1">
    <source>
        <dbReference type="ARBA" id="ARBA00023002"/>
    </source>
</evidence>
<dbReference type="SUPFAM" id="SSF53720">
    <property type="entry name" value="ALDH-like"/>
    <property type="match status" value="1"/>
</dbReference>
<dbReference type="EMBL" id="CP021744">
    <property type="protein sequence ID" value="ARZ66182.1"/>
    <property type="molecule type" value="Genomic_DNA"/>
</dbReference>
<evidence type="ECO:0000313" key="3">
    <source>
        <dbReference type="EMBL" id="ARZ66182.1"/>
    </source>
</evidence>
<dbReference type="Gene3D" id="3.40.605.10">
    <property type="entry name" value="Aldehyde Dehydrogenase, Chain A, domain 1"/>
    <property type="match status" value="1"/>
</dbReference>
<organism evidence="3 4">
    <name type="scientific">Streptomyces albireticuli</name>
    <dbReference type="NCBI Taxonomy" id="1940"/>
    <lineage>
        <taxon>Bacteria</taxon>
        <taxon>Bacillati</taxon>
        <taxon>Actinomycetota</taxon>
        <taxon>Actinomycetes</taxon>
        <taxon>Kitasatosporales</taxon>
        <taxon>Streptomycetaceae</taxon>
        <taxon>Streptomyces</taxon>
    </lineage>
</organism>
<dbReference type="InterPro" id="IPR016163">
    <property type="entry name" value="Ald_DH_C"/>
</dbReference>
<dbReference type="InterPro" id="IPR015590">
    <property type="entry name" value="Aldehyde_DH_dom"/>
</dbReference>
<evidence type="ECO:0000259" key="2">
    <source>
        <dbReference type="Pfam" id="PF00171"/>
    </source>
</evidence>